<dbReference type="Gene3D" id="3.40.710.10">
    <property type="entry name" value="DD-peptidase/beta-lactamase superfamily"/>
    <property type="match status" value="1"/>
</dbReference>
<name>A0ABV2TV37_9FLAO</name>
<keyword evidence="4" id="KW-1185">Reference proteome</keyword>
<keyword evidence="1 3" id="KW-0378">Hydrolase</keyword>
<dbReference type="InterPro" id="IPR012338">
    <property type="entry name" value="Beta-lactam/transpept-like"/>
</dbReference>
<dbReference type="PROSITE" id="PS51257">
    <property type="entry name" value="PROKAR_LIPOPROTEIN"/>
    <property type="match status" value="1"/>
</dbReference>
<dbReference type="InterPro" id="IPR050789">
    <property type="entry name" value="Diverse_Enzym_Activities"/>
</dbReference>
<dbReference type="InterPro" id="IPR001466">
    <property type="entry name" value="Beta-lactam-related"/>
</dbReference>
<reference evidence="3 4" key="1">
    <citation type="submission" date="2024-07" db="EMBL/GenBank/DDBJ databases">
        <title>The genome sequence of type strain Sediminicola luteus GDMCC 1.2596T.</title>
        <authorList>
            <person name="Liu Y."/>
        </authorList>
    </citation>
    <scope>NUCLEOTIDE SEQUENCE [LARGE SCALE GENOMIC DNA]</scope>
    <source>
        <strain evidence="3 4">GDMCC 1.2596</strain>
    </source>
</reference>
<dbReference type="PANTHER" id="PTHR43283:SF11">
    <property type="entry name" value="BETA-LACTAMASE-RELATED DOMAIN-CONTAINING PROTEIN"/>
    <property type="match status" value="1"/>
</dbReference>
<dbReference type="GO" id="GO:0016787">
    <property type="term" value="F:hydrolase activity"/>
    <property type="evidence" value="ECO:0007669"/>
    <property type="project" value="UniProtKB-KW"/>
</dbReference>
<protein>
    <submittedName>
        <fullName evidence="3">Serine hydrolase domain-containing protein</fullName>
        <ecNumber evidence="3">3.1.1.103</ecNumber>
    </submittedName>
</protein>
<gene>
    <name evidence="3" type="ORF">ABXZ32_07005</name>
</gene>
<evidence type="ECO:0000313" key="3">
    <source>
        <dbReference type="EMBL" id="MET7029136.1"/>
    </source>
</evidence>
<organism evidence="3 4">
    <name type="scientific">Sediminicola luteus</name>
    <dbReference type="NCBI Taxonomy" id="319238"/>
    <lineage>
        <taxon>Bacteria</taxon>
        <taxon>Pseudomonadati</taxon>
        <taxon>Bacteroidota</taxon>
        <taxon>Flavobacteriia</taxon>
        <taxon>Flavobacteriales</taxon>
        <taxon>Flavobacteriaceae</taxon>
        <taxon>Sediminicola</taxon>
    </lineage>
</organism>
<proteinExistence type="predicted"/>
<accession>A0ABV2TV37</accession>
<dbReference type="Proteomes" id="UP001549773">
    <property type="component" value="Unassembled WGS sequence"/>
</dbReference>
<evidence type="ECO:0000259" key="2">
    <source>
        <dbReference type="Pfam" id="PF00144"/>
    </source>
</evidence>
<feature type="domain" description="Beta-lactamase-related" evidence="2">
    <location>
        <begin position="41"/>
        <end position="356"/>
    </location>
</feature>
<dbReference type="RefSeq" id="WP_354617960.1">
    <property type="nucleotide sequence ID" value="NZ_JBEWYP010000003.1"/>
</dbReference>
<dbReference type="PANTHER" id="PTHR43283">
    <property type="entry name" value="BETA-LACTAMASE-RELATED"/>
    <property type="match status" value="1"/>
</dbReference>
<evidence type="ECO:0000256" key="1">
    <source>
        <dbReference type="ARBA" id="ARBA00022801"/>
    </source>
</evidence>
<comment type="caution">
    <text evidence="3">The sequence shown here is derived from an EMBL/GenBank/DDBJ whole genome shotgun (WGS) entry which is preliminary data.</text>
</comment>
<evidence type="ECO:0000313" key="4">
    <source>
        <dbReference type="Proteomes" id="UP001549773"/>
    </source>
</evidence>
<dbReference type="SUPFAM" id="SSF56601">
    <property type="entry name" value="beta-lactamase/transpeptidase-like"/>
    <property type="match status" value="1"/>
</dbReference>
<sequence>MKHHIPLIIVLLFVMGCKTTPKNSANFQLILDKSVKNKNNQLSGVSMTVIAPKLNILWTGASGFDSKKKTHKLSAKQPFRIASGTKTFVAAAILRLQEEKKLTLEDSIATYLSDEHLQLLRSDGYDPKAITIKHCLLHRSGLFDYAEGNTSYIDSIIKNPTKKWTRTEQLKFAMDAGDPLGNPGEVYGYSDTGYILLGEIIEKVTGKSLAQALRQLLGYDRLGMKSTWMEGLEDPPAGISQPVHRYIGDYDATTLDNSIDLFGGGGISSTTKDLAIFIDALFNGQIFKNTETLSIMLEDPGTLPYGAESEDYRMGLSKEGVMGISGYMHRGFWGTVWIHMPKPNYTIVVNFTNEPEGAGIITKTTEKLQKLAQAD</sequence>
<dbReference type="EMBL" id="JBEWYP010000003">
    <property type="protein sequence ID" value="MET7029136.1"/>
    <property type="molecule type" value="Genomic_DNA"/>
</dbReference>
<dbReference type="Pfam" id="PF00144">
    <property type="entry name" value="Beta-lactamase"/>
    <property type="match status" value="1"/>
</dbReference>
<dbReference type="EC" id="3.1.1.103" evidence="3"/>